<reference evidence="2" key="1">
    <citation type="journal article" date="2021" name="bioRxiv">
        <title>Whole Genome Assembly and Annotation of Northern Wild Rice, Zizania palustris L., Supports a Whole Genome Duplication in the Zizania Genus.</title>
        <authorList>
            <person name="Haas M."/>
            <person name="Kono T."/>
            <person name="Macchietto M."/>
            <person name="Millas R."/>
            <person name="McGilp L."/>
            <person name="Shao M."/>
            <person name="Duquette J."/>
            <person name="Hirsch C.N."/>
            <person name="Kimball J."/>
        </authorList>
    </citation>
    <scope>NUCLEOTIDE SEQUENCE</scope>
    <source>
        <tissue evidence="2">Fresh leaf tissue</tissue>
    </source>
</reference>
<evidence type="ECO:0000256" key="1">
    <source>
        <dbReference type="SAM" id="MobiDB-lite"/>
    </source>
</evidence>
<accession>A0A8J5X5R3</accession>
<evidence type="ECO:0000313" key="2">
    <source>
        <dbReference type="EMBL" id="KAG8100790.1"/>
    </source>
</evidence>
<organism evidence="2 3">
    <name type="scientific">Zizania palustris</name>
    <name type="common">Northern wild rice</name>
    <dbReference type="NCBI Taxonomy" id="103762"/>
    <lineage>
        <taxon>Eukaryota</taxon>
        <taxon>Viridiplantae</taxon>
        <taxon>Streptophyta</taxon>
        <taxon>Embryophyta</taxon>
        <taxon>Tracheophyta</taxon>
        <taxon>Spermatophyta</taxon>
        <taxon>Magnoliopsida</taxon>
        <taxon>Liliopsida</taxon>
        <taxon>Poales</taxon>
        <taxon>Poaceae</taxon>
        <taxon>BOP clade</taxon>
        <taxon>Oryzoideae</taxon>
        <taxon>Oryzeae</taxon>
        <taxon>Zizaniinae</taxon>
        <taxon>Zizania</taxon>
    </lineage>
</organism>
<feature type="region of interest" description="Disordered" evidence="1">
    <location>
        <begin position="1"/>
        <end position="37"/>
    </location>
</feature>
<dbReference type="EMBL" id="JAAALK010000079">
    <property type="protein sequence ID" value="KAG8100790.1"/>
    <property type="molecule type" value="Genomic_DNA"/>
</dbReference>
<comment type="caution">
    <text evidence="2">The sequence shown here is derived from an EMBL/GenBank/DDBJ whole genome shotgun (WGS) entry which is preliminary data.</text>
</comment>
<dbReference type="Proteomes" id="UP000729402">
    <property type="component" value="Unassembled WGS sequence"/>
</dbReference>
<sequence>MRQSGRLAAVDRGWRWQGRQWQPPGRPRSPELPGPAHQGAVVAQLAVAGAEGKMLPHLVMRPWKLANLIPDC</sequence>
<dbReference type="AlphaFoldDB" id="A0A8J5X5R3"/>
<evidence type="ECO:0000313" key="3">
    <source>
        <dbReference type="Proteomes" id="UP000729402"/>
    </source>
</evidence>
<proteinExistence type="predicted"/>
<gene>
    <name evidence="2" type="ORF">GUJ93_ZPchr0013g36898</name>
</gene>
<keyword evidence="3" id="KW-1185">Reference proteome</keyword>
<feature type="compositionally biased region" description="Pro residues" evidence="1">
    <location>
        <begin position="24"/>
        <end position="33"/>
    </location>
</feature>
<protein>
    <submittedName>
        <fullName evidence="2">Uncharacterized protein</fullName>
    </submittedName>
</protein>
<name>A0A8J5X5R3_ZIZPA</name>
<reference evidence="2" key="2">
    <citation type="submission" date="2021-02" db="EMBL/GenBank/DDBJ databases">
        <authorList>
            <person name="Kimball J.A."/>
            <person name="Haas M.W."/>
            <person name="Macchietto M."/>
            <person name="Kono T."/>
            <person name="Duquette J."/>
            <person name="Shao M."/>
        </authorList>
    </citation>
    <scope>NUCLEOTIDE SEQUENCE</scope>
    <source>
        <tissue evidence="2">Fresh leaf tissue</tissue>
    </source>
</reference>